<dbReference type="InterPro" id="IPR017946">
    <property type="entry name" value="PLC-like_Pdiesterase_TIM-brl"/>
</dbReference>
<dbReference type="InterPro" id="IPR042239">
    <property type="entry name" value="Nop_C"/>
</dbReference>
<evidence type="ECO:0000256" key="8">
    <source>
        <dbReference type="ARBA" id="ARBA00023242"/>
    </source>
</evidence>
<evidence type="ECO:0000256" key="7">
    <source>
        <dbReference type="ARBA" id="ARBA00023187"/>
    </source>
</evidence>
<reference evidence="15 16" key="1">
    <citation type="submission" date="2015-01" db="EMBL/GenBank/DDBJ databases">
        <title>Evolution of Trichinella species and genotypes.</title>
        <authorList>
            <person name="Korhonen P.K."/>
            <person name="Edoardo P."/>
            <person name="Giuseppe L.R."/>
            <person name="Gasser R.B."/>
        </authorList>
    </citation>
    <scope>NUCLEOTIDE SEQUENCE [LARGE SCALE GENOMIC DNA]</scope>
    <source>
        <strain evidence="15">ISS141</strain>
    </source>
</reference>
<dbReference type="PROSITE" id="PS51704">
    <property type="entry name" value="GP_PDE"/>
    <property type="match status" value="1"/>
</dbReference>
<gene>
    <name evidence="15" type="primary">prpf31</name>
    <name evidence="15" type="ORF">T4E_11177</name>
</gene>
<dbReference type="GO" id="GO:0003723">
    <property type="term" value="F:RNA binding"/>
    <property type="evidence" value="ECO:0007669"/>
    <property type="project" value="UniProtKB-KW"/>
</dbReference>
<evidence type="ECO:0000256" key="3">
    <source>
        <dbReference type="ARBA" id="ARBA00013538"/>
    </source>
</evidence>
<evidence type="ECO:0000256" key="12">
    <source>
        <dbReference type="SAM" id="Phobius"/>
    </source>
</evidence>
<dbReference type="Pfam" id="PF01798">
    <property type="entry name" value="Nop"/>
    <property type="match status" value="1"/>
</dbReference>
<keyword evidence="12" id="KW-1133">Transmembrane helix</keyword>
<keyword evidence="12" id="KW-0812">Transmembrane</keyword>
<dbReference type="GO" id="GO:0006629">
    <property type="term" value="P:lipid metabolic process"/>
    <property type="evidence" value="ECO:0007669"/>
    <property type="project" value="InterPro"/>
</dbReference>
<dbReference type="STRING" id="6337.A0A0V0YBK9"/>
<keyword evidence="5" id="KW-0747">Spliceosome</keyword>
<evidence type="ECO:0000256" key="4">
    <source>
        <dbReference type="ARBA" id="ARBA00022664"/>
    </source>
</evidence>
<evidence type="ECO:0000256" key="1">
    <source>
        <dbReference type="ARBA" id="ARBA00004123"/>
    </source>
</evidence>
<proteinExistence type="inferred from homology"/>
<evidence type="ECO:0000256" key="10">
    <source>
        <dbReference type="ARBA" id="ARBA00030766"/>
    </source>
</evidence>
<evidence type="ECO:0000313" key="16">
    <source>
        <dbReference type="Proteomes" id="UP000054815"/>
    </source>
</evidence>
<sequence>MFKMMQLKFSTNHLNTMDAFWLVVATIAVIYILLCAYAIKNPPKYVKLKSPAFKARIIAHRGGAGEHVENTLSAMLLAVEKKVDMLELDVHITKDEQVVVCHDDHLLRVAGVDSYISKLNYNELPFLKNNIPLDEHSEVAGGSTQNPMDRRIPLLEEVLKQTYPIPVNIDIKINNDKLIEKTAEIVSTSKRENSVAWGNFDEKIVRKLHKANQNVDLICSTRTVLKIIFLFYIGLLPFIPLKENFLELPVLTTLYKRSGYCNKFRPVALKILAVADWLLLNPVLFKHLKKRGMQIFLWVLNTPEEFEHAFRVGTDGIITDYPTLLSDFIKNGDNLSKNLIMSLAEELLADLEEGEDDDYNVVEEAAQVEEKETRAKGIYNRVTAVAHLLHSDHFQGIMQRITDRIENSHLTTISGPVESHPEYLLIVDANGLAAEIDNEIAVVHKFVRDKYAKRFPELESLVPMPMEYVACVKELGNDILDKAKHNEQLQNILLPSTVIVISVTASTTQGECLTDEELAVVMEGCEMAIQLNDAKLKIYQFVESRMHCIAPNLSVILGPEIAAKLMGTAGGITQLSKIPACNVLILGSQKRMLSGFSSTTILPHTGYIYYTPLVQSLPTDLRRKAARLVAAKCTLAARIDSVHSHSDGSAGLKLAEEVRSKFEKWQEPPPKKLIKPLSKPLDQASKKRGGRRIRKMKERLGLTELRRKANRMNFGQIEEDILQEHMGFSLGQAKSGGPGGRLRTPQVDQKSRARMSKTLQRNMQKQQSAFGSVTSVRRQLAGTISTVTFTPVQGLEIVNPQAAEKDKSAESTNAKYFREDAEFIKVETPIPGHHNNQSK</sequence>
<feature type="domain" description="GP-PDE" evidence="14">
    <location>
        <begin position="55"/>
        <end position="329"/>
    </location>
</feature>
<keyword evidence="4" id="KW-0507">mRNA processing</keyword>
<organism evidence="15 16">
    <name type="scientific">Trichinella pseudospiralis</name>
    <name type="common">Parasitic roundworm</name>
    <dbReference type="NCBI Taxonomy" id="6337"/>
    <lineage>
        <taxon>Eukaryota</taxon>
        <taxon>Metazoa</taxon>
        <taxon>Ecdysozoa</taxon>
        <taxon>Nematoda</taxon>
        <taxon>Enoplea</taxon>
        <taxon>Dorylaimia</taxon>
        <taxon>Trichinellida</taxon>
        <taxon>Trichinellidae</taxon>
        <taxon>Trichinella</taxon>
    </lineage>
</organism>
<dbReference type="GO" id="GO:0071011">
    <property type="term" value="C:precatalytic spliceosome"/>
    <property type="evidence" value="ECO:0007669"/>
    <property type="project" value="TreeGrafter"/>
</dbReference>
<dbReference type="Gene3D" id="1.10.287.4070">
    <property type="match status" value="1"/>
</dbReference>
<keyword evidence="8" id="KW-0539">Nucleus</keyword>
<dbReference type="GO" id="GO:0008081">
    <property type="term" value="F:phosphoric diester hydrolase activity"/>
    <property type="evidence" value="ECO:0007669"/>
    <property type="project" value="InterPro"/>
</dbReference>
<dbReference type="PANTHER" id="PTHR13904:SF0">
    <property type="entry name" value="U4_U6 SMALL NUCLEAR RIBONUCLEOPROTEIN PRP31"/>
    <property type="match status" value="1"/>
</dbReference>
<evidence type="ECO:0000256" key="5">
    <source>
        <dbReference type="ARBA" id="ARBA00022728"/>
    </source>
</evidence>
<evidence type="ECO:0000256" key="2">
    <source>
        <dbReference type="ARBA" id="ARBA00005572"/>
    </source>
</evidence>
<dbReference type="GO" id="GO:0005687">
    <property type="term" value="C:U4 snRNP"/>
    <property type="evidence" value="ECO:0007669"/>
    <property type="project" value="TreeGrafter"/>
</dbReference>
<keyword evidence="12" id="KW-0472">Membrane</keyword>
<evidence type="ECO:0000256" key="9">
    <source>
        <dbReference type="ARBA" id="ARBA00023274"/>
    </source>
</evidence>
<dbReference type="Proteomes" id="UP000054815">
    <property type="component" value="Unassembled WGS sequence"/>
</dbReference>
<dbReference type="GO" id="GO:0000244">
    <property type="term" value="P:spliceosomal tri-snRNP complex assembly"/>
    <property type="evidence" value="ECO:0007669"/>
    <property type="project" value="InterPro"/>
</dbReference>
<dbReference type="EMBL" id="JYDU01000030">
    <property type="protein sequence ID" value="KRX97594.1"/>
    <property type="molecule type" value="Genomic_DNA"/>
</dbReference>
<comment type="subcellular location">
    <subcellularLocation>
        <location evidence="1">Nucleus</location>
    </subcellularLocation>
</comment>
<evidence type="ECO:0000259" key="14">
    <source>
        <dbReference type="PROSITE" id="PS51704"/>
    </source>
</evidence>
<dbReference type="PROSITE" id="PS51358">
    <property type="entry name" value="NOP"/>
    <property type="match status" value="1"/>
</dbReference>
<dbReference type="InterPro" id="IPR027105">
    <property type="entry name" value="Prp31"/>
</dbReference>
<comment type="similarity">
    <text evidence="2">Belongs to the PRP31 family.</text>
</comment>
<evidence type="ECO:0000256" key="6">
    <source>
        <dbReference type="ARBA" id="ARBA00022884"/>
    </source>
</evidence>
<dbReference type="PANTHER" id="PTHR13904">
    <property type="entry name" value="PRE-MRNA SPLICING FACTOR PRP31"/>
    <property type="match status" value="1"/>
</dbReference>
<dbReference type="SUPFAM" id="SSF51695">
    <property type="entry name" value="PLC-like phosphodiesterases"/>
    <property type="match status" value="1"/>
</dbReference>
<dbReference type="Gene3D" id="3.20.20.190">
    <property type="entry name" value="Phosphatidylinositol (PI) phosphodiesterase"/>
    <property type="match status" value="1"/>
</dbReference>
<evidence type="ECO:0000256" key="11">
    <source>
        <dbReference type="ARBA" id="ARBA00045397"/>
    </source>
</evidence>
<evidence type="ECO:0000313" key="15">
    <source>
        <dbReference type="EMBL" id="KRX97594.1"/>
    </source>
</evidence>
<dbReference type="InterPro" id="IPR019175">
    <property type="entry name" value="Prp31_C"/>
</dbReference>
<dbReference type="FunFam" id="1.10.287.4070:FF:000003">
    <property type="entry name" value="U4/U6 small nuclear ribonucleoprotein PRP31"/>
    <property type="match status" value="1"/>
</dbReference>
<dbReference type="InterPro" id="IPR002687">
    <property type="entry name" value="Nop_dom"/>
</dbReference>
<feature type="transmembrane region" description="Helical" evidence="12">
    <location>
        <begin position="20"/>
        <end position="39"/>
    </location>
</feature>
<evidence type="ECO:0000259" key="13">
    <source>
        <dbReference type="PROSITE" id="PS51358"/>
    </source>
</evidence>
<dbReference type="SMART" id="SM00931">
    <property type="entry name" value="NOSIC"/>
    <property type="match status" value="1"/>
</dbReference>
<dbReference type="InterPro" id="IPR036070">
    <property type="entry name" value="Nop_dom_sf"/>
</dbReference>
<keyword evidence="9 15" id="KW-0687">Ribonucleoprotein</keyword>
<dbReference type="InterPro" id="IPR012976">
    <property type="entry name" value="NOSIC"/>
</dbReference>
<dbReference type="CDD" id="cd08612">
    <property type="entry name" value="GDPD_GDE4"/>
    <property type="match status" value="1"/>
</dbReference>
<protein>
    <recommendedName>
        <fullName evidence="3">U4/U6 small nuclear ribonucleoprotein Prp31</fullName>
    </recommendedName>
    <alternativeName>
        <fullName evidence="10">Pre-mRNA-processing factor 31</fullName>
    </alternativeName>
</protein>
<dbReference type="GO" id="GO:0046540">
    <property type="term" value="C:U4/U6 x U5 tri-snRNP complex"/>
    <property type="evidence" value="ECO:0007669"/>
    <property type="project" value="InterPro"/>
</dbReference>
<comment type="function">
    <text evidence="11">Involved in pre-mRNA splicing as component of the spliceosome. Required for the assembly of the U4/U5/U6 tri-snRNP complex, one of the building blocks of the spliceosome.</text>
</comment>
<dbReference type="SUPFAM" id="SSF89124">
    <property type="entry name" value="Nop domain"/>
    <property type="match status" value="1"/>
</dbReference>
<feature type="transmembrane region" description="Helical" evidence="12">
    <location>
        <begin position="223"/>
        <end position="241"/>
    </location>
</feature>
<dbReference type="Gene3D" id="1.10.246.90">
    <property type="entry name" value="Nop domain"/>
    <property type="match status" value="1"/>
</dbReference>
<dbReference type="AlphaFoldDB" id="A0A0V0YBK9"/>
<feature type="domain" description="Nop" evidence="13">
    <location>
        <begin position="549"/>
        <end position="667"/>
    </location>
</feature>
<keyword evidence="6" id="KW-0694">RNA-binding</keyword>
<dbReference type="FunFam" id="1.10.246.90:FF:000002">
    <property type="entry name" value="U4/U6 small nuclear ribonucleoprotein Prp31"/>
    <property type="match status" value="1"/>
</dbReference>
<dbReference type="InterPro" id="IPR030395">
    <property type="entry name" value="GP_PDE_dom"/>
</dbReference>
<comment type="caution">
    <text evidence="15">The sequence shown here is derived from an EMBL/GenBank/DDBJ whole genome shotgun (WGS) entry which is preliminary data.</text>
</comment>
<keyword evidence="7" id="KW-0508">mRNA splicing</keyword>
<dbReference type="Pfam" id="PF09785">
    <property type="entry name" value="Prp31_C"/>
    <property type="match status" value="1"/>
</dbReference>
<accession>A0A0V0YBK9</accession>
<name>A0A0V0YBK9_TRIPS</name>
<dbReference type="Pfam" id="PF03009">
    <property type="entry name" value="GDPD"/>
    <property type="match status" value="1"/>
</dbReference>